<feature type="region of interest" description="Disordered" evidence="2">
    <location>
        <begin position="16"/>
        <end position="45"/>
    </location>
</feature>
<dbReference type="InterPro" id="IPR023365">
    <property type="entry name" value="Sortase_dom-sf"/>
</dbReference>
<dbReference type="EMBL" id="MFZO01000041">
    <property type="protein sequence ID" value="OGK23903.1"/>
    <property type="molecule type" value="Genomic_DNA"/>
</dbReference>
<accession>A0A1F7GYG6</accession>
<protein>
    <recommendedName>
        <fullName evidence="5">Peptidase C60 sortase A and B</fullName>
    </recommendedName>
</protein>
<evidence type="ECO:0000256" key="2">
    <source>
        <dbReference type="SAM" id="MobiDB-lite"/>
    </source>
</evidence>
<dbReference type="Proteomes" id="UP000177913">
    <property type="component" value="Unassembled WGS sequence"/>
</dbReference>
<name>A0A1F7GYG6_9BACT</name>
<dbReference type="SUPFAM" id="SSF63817">
    <property type="entry name" value="Sortase"/>
    <property type="match status" value="1"/>
</dbReference>
<organism evidence="3 4">
    <name type="scientific">Candidatus Roizmanbacteria bacterium RIFCSPHIGHO2_02_FULL_38_11</name>
    <dbReference type="NCBI Taxonomy" id="1802039"/>
    <lineage>
        <taxon>Bacteria</taxon>
        <taxon>Candidatus Roizmaniibacteriota</taxon>
    </lineage>
</organism>
<gene>
    <name evidence="3" type="ORF">A3C25_05510</name>
</gene>
<keyword evidence="1" id="KW-0378">Hydrolase</keyword>
<dbReference type="CDD" id="cd05829">
    <property type="entry name" value="Sortase_F"/>
    <property type="match status" value="1"/>
</dbReference>
<dbReference type="NCBIfam" id="TIGR01076">
    <property type="entry name" value="sortase_fam"/>
    <property type="match status" value="1"/>
</dbReference>
<evidence type="ECO:0000313" key="3">
    <source>
        <dbReference type="EMBL" id="OGK23903.1"/>
    </source>
</evidence>
<dbReference type="Gene3D" id="2.40.260.10">
    <property type="entry name" value="Sortase"/>
    <property type="match status" value="1"/>
</dbReference>
<dbReference type="InterPro" id="IPR005754">
    <property type="entry name" value="Sortase"/>
</dbReference>
<evidence type="ECO:0000256" key="1">
    <source>
        <dbReference type="ARBA" id="ARBA00022801"/>
    </source>
</evidence>
<dbReference type="Pfam" id="PF04203">
    <property type="entry name" value="Sortase"/>
    <property type="match status" value="1"/>
</dbReference>
<dbReference type="GO" id="GO:0016787">
    <property type="term" value="F:hydrolase activity"/>
    <property type="evidence" value="ECO:0007669"/>
    <property type="project" value="UniProtKB-KW"/>
</dbReference>
<comment type="caution">
    <text evidence="3">The sequence shown here is derived from an EMBL/GenBank/DDBJ whole genome shotgun (WGS) entry which is preliminary data.</text>
</comment>
<evidence type="ECO:0008006" key="5">
    <source>
        <dbReference type="Google" id="ProtNLM"/>
    </source>
</evidence>
<proteinExistence type="predicted"/>
<reference evidence="3 4" key="1">
    <citation type="journal article" date="2016" name="Nat. Commun.">
        <title>Thousands of microbial genomes shed light on interconnected biogeochemical processes in an aquifer system.</title>
        <authorList>
            <person name="Anantharaman K."/>
            <person name="Brown C.T."/>
            <person name="Hug L.A."/>
            <person name="Sharon I."/>
            <person name="Castelle C.J."/>
            <person name="Probst A.J."/>
            <person name="Thomas B.C."/>
            <person name="Singh A."/>
            <person name="Wilkins M.J."/>
            <person name="Karaoz U."/>
            <person name="Brodie E.L."/>
            <person name="Williams K.H."/>
            <person name="Hubbard S.S."/>
            <person name="Banfield J.F."/>
        </authorList>
    </citation>
    <scope>NUCLEOTIDE SEQUENCE [LARGE SCALE GENOMIC DNA]</scope>
</reference>
<dbReference type="AlphaFoldDB" id="A0A1F7GYG6"/>
<dbReference type="InterPro" id="IPR042001">
    <property type="entry name" value="Sortase_F"/>
</dbReference>
<sequence length="199" mass="21876">MLAGLLIFAQSDSAMEGNSINPSPTPITTATPTVTPTPTPTIPQPRDFNIPKINVSAPIIPVGVDENGRMQLPENIDEVGWYSPGSKPGEEGNAVIAGHLDSTTGEGAIFYHLNELEPGDNLYVTDELGNEYTFVVTAKKIYEYDKVPIEEVFGESSKKRLNLITCTGQWIADQRNYSHRMVIYSELQSISRFQLSPTM</sequence>
<evidence type="ECO:0000313" key="4">
    <source>
        <dbReference type="Proteomes" id="UP000177913"/>
    </source>
</evidence>